<dbReference type="SUPFAM" id="SSF48613">
    <property type="entry name" value="Heme oxygenase-like"/>
    <property type="match status" value="1"/>
</dbReference>
<organism evidence="4 5">
    <name type="scientific">Spizellomyces punctatus (strain DAOM BR117)</name>
    <dbReference type="NCBI Taxonomy" id="645134"/>
    <lineage>
        <taxon>Eukaryota</taxon>
        <taxon>Fungi</taxon>
        <taxon>Fungi incertae sedis</taxon>
        <taxon>Chytridiomycota</taxon>
        <taxon>Chytridiomycota incertae sedis</taxon>
        <taxon>Chytridiomycetes</taxon>
        <taxon>Spizellomycetales</taxon>
        <taxon>Spizellomycetaceae</taxon>
        <taxon>Spizellomyces</taxon>
    </lineage>
</organism>
<feature type="binding site" evidence="2">
    <location>
        <position position="89"/>
    </location>
    <ligand>
        <name>substrate</name>
    </ligand>
</feature>
<dbReference type="PANTHER" id="PTHR43198:SF5">
    <property type="entry name" value="BIFUNCTIONAL TENA-E PROTEIN"/>
    <property type="match status" value="1"/>
</dbReference>
<dbReference type="PIRSF" id="PIRSF003170">
    <property type="entry name" value="Pet18p"/>
    <property type="match status" value="1"/>
</dbReference>
<dbReference type="Pfam" id="PF03070">
    <property type="entry name" value="TENA_THI-4"/>
    <property type="match status" value="1"/>
</dbReference>
<evidence type="ECO:0000313" key="4">
    <source>
        <dbReference type="EMBL" id="KNC96453.1"/>
    </source>
</evidence>
<dbReference type="RefSeq" id="XP_016604493.1">
    <property type="nucleotide sequence ID" value="XM_016756197.1"/>
</dbReference>
<dbReference type="CDD" id="cd19357">
    <property type="entry name" value="TenA_E_At3g16990-like"/>
    <property type="match status" value="1"/>
</dbReference>
<reference evidence="4 5" key="1">
    <citation type="submission" date="2009-08" db="EMBL/GenBank/DDBJ databases">
        <title>The Genome Sequence of Spizellomyces punctatus strain DAOM BR117.</title>
        <authorList>
            <consortium name="The Broad Institute Genome Sequencing Platform"/>
            <person name="Russ C."/>
            <person name="Cuomo C."/>
            <person name="Shea T."/>
            <person name="Young S.K."/>
            <person name="Zeng Q."/>
            <person name="Koehrsen M."/>
            <person name="Haas B."/>
            <person name="Borodovsky M."/>
            <person name="Guigo R."/>
            <person name="Alvarado L."/>
            <person name="Berlin A."/>
            <person name="Bochicchio J."/>
            <person name="Borenstein D."/>
            <person name="Chapman S."/>
            <person name="Chen Z."/>
            <person name="Engels R."/>
            <person name="Freedman E."/>
            <person name="Gellesch M."/>
            <person name="Goldberg J."/>
            <person name="Griggs A."/>
            <person name="Gujja S."/>
            <person name="Heiman D."/>
            <person name="Hepburn T."/>
            <person name="Howarth C."/>
            <person name="Jen D."/>
            <person name="Larson L."/>
            <person name="Lewis B."/>
            <person name="Mehta T."/>
            <person name="Park D."/>
            <person name="Pearson M."/>
            <person name="Roberts A."/>
            <person name="Saif S."/>
            <person name="Shenoy N."/>
            <person name="Sisk P."/>
            <person name="Stolte C."/>
            <person name="Sykes S."/>
            <person name="Thomson T."/>
            <person name="Walk T."/>
            <person name="White J."/>
            <person name="Yandava C."/>
            <person name="Burger G."/>
            <person name="Gray M.W."/>
            <person name="Holland P.W.H."/>
            <person name="King N."/>
            <person name="Lang F.B.F."/>
            <person name="Roger A.J."/>
            <person name="Ruiz-Trillo I."/>
            <person name="Lander E."/>
            <person name="Nusbaum C."/>
        </authorList>
    </citation>
    <scope>NUCLEOTIDE SEQUENCE [LARGE SCALE GENOMIC DNA]</scope>
    <source>
        <strain evidence="4 5">DAOM BR117</strain>
    </source>
</reference>
<dbReference type="OrthoDB" id="37730at2759"/>
<keyword evidence="5" id="KW-1185">Reference proteome</keyword>
<gene>
    <name evidence="4" type="ORF">SPPG_08045</name>
</gene>
<dbReference type="VEuPathDB" id="FungiDB:SPPG_08045"/>
<name>A0A0L0H6U4_SPIPD</name>
<dbReference type="GeneID" id="27691224"/>
<evidence type="ECO:0000259" key="3">
    <source>
        <dbReference type="Pfam" id="PF03070"/>
    </source>
</evidence>
<evidence type="ECO:0000256" key="2">
    <source>
        <dbReference type="PIRSR" id="PIRSR003170-2"/>
    </source>
</evidence>
<dbReference type="GO" id="GO:0005829">
    <property type="term" value="C:cytosol"/>
    <property type="evidence" value="ECO:0007669"/>
    <property type="project" value="TreeGrafter"/>
</dbReference>
<dbReference type="EMBL" id="KQ257468">
    <property type="protein sequence ID" value="KNC96453.1"/>
    <property type="molecule type" value="Genomic_DNA"/>
</dbReference>
<dbReference type="InterPro" id="IPR004305">
    <property type="entry name" value="Thiaminase-2/PQQC"/>
</dbReference>
<dbReference type="OMA" id="FNTWLVQ"/>
<feature type="domain" description="Thiaminase-2/PQQC" evidence="3">
    <location>
        <begin position="15"/>
        <end position="217"/>
    </location>
</feature>
<dbReference type="PANTHER" id="PTHR43198">
    <property type="entry name" value="BIFUNCTIONAL TH2 PROTEIN"/>
    <property type="match status" value="1"/>
</dbReference>
<dbReference type="InParanoid" id="A0A0L0H6U4"/>
<dbReference type="Proteomes" id="UP000053201">
    <property type="component" value="Unassembled WGS sequence"/>
</dbReference>
<accession>A0A0L0H6U4</accession>
<evidence type="ECO:0000313" key="5">
    <source>
        <dbReference type="Proteomes" id="UP000053201"/>
    </source>
</evidence>
<proteinExistence type="predicted"/>
<dbReference type="InterPro" id="IPR016084">
    <property type="entry name" value="Haem_Oase-like_multi-hlx"/>
</dbReference>
<feature type="binding site" evidence="2">
    <location>
        <position position="142"/>
    </location>
    <ligand>
        <name>substrate</name>
    </ligand>
</feature>
<dbReference type="InterPro" id="IPR050967">
    <property type="entry name" value="Thiamine_Salvage_TenA"/>
</dbReference>
<evidence type="ECO:0000256" key="1">
    <source>
        <dbReference type="PIRSR" id="PIRSR003170-1"/>
    </source>
</evidence>
<dbReference type="STRING" id="645134.A0A0L0H6U4"/>
<feature type="active site" description="Proton donor" evidence="1">
    <location>
        <position position="209"/>
    </location>
</feature>
<dbReference type="InterPro" id="IPR026285">
    <property type="entry name" value="TenA_E"/>
</dbReference>
<dbReference type="Gene3D" id="1.20.910.10">
    <property type="entry name" value="Heme oxygenase-like"/>
    <property type="match status" value="1"/>
</dbReference>
<protein>
    <recommendedName>
        <fullName evidence="3">Thiaminase-2/PQQC domain-containing protein</fullName>
    </recommendedName>
</protein>
<dbReference type="GO" id="GO:0006772">
    <property type="term" value="P:thiamine metabolic process"/>
    <property type="evidence" value="ECO:0007669"/>
    <property type="project" value="UniProtKB-ARBA"/>
</dbReference>
<sequence>MSSNTCNRLLQKYSDRYKDAVNHVFLKRVADSTADEAFEKWLIQDFHFVVAYLKFLSIVLSRVPSDASPETAEGLTKGFLSALGEISKEALFFRDQASSMNIKLGYTDDSLGETFRKYIDYLIKVANESSFPEVLITLWAVEKVYLDSWSYAAELVPLNRPNKYDRFIKHWANADFAKFVGWLETIANDATPEITPEIEDAFRTVVEFEVQCWDTALGTKDMASR</sequence>
<dbReference type="eggNOG" id="ENOG502QQ9D">
    <property type="taxonomic scope" value="Eukaryota"/>
</dbReference>
<dbReference type="AlphaFoldDB" id="A0A0L0H6U4"/>
<feature type="binding site" evidence="2">
    <location>
        <position position="45"/>
    </location>
    <ligand>
        <name>substrate</name>
    </ligand>
</feature>